<reference evidence="9" key="1">
    <citation type="submission" date="2017-01" db="EMBL/GenBank/DDBJ databases">
        <title>Comparative genomics of anhydrobiosis in the tardigrade Hypsibius dujardini.</title>
        <authorList>
            <person name="Yoshida Y."/>
            <person name="Koutsovoulos G."/>
            <person name="Laetsch D."/>
            <person name="Stevens L."/>
            <person name="Kumar S."/>
            <person name="Horikawa D."/>
            <person name="Ishino K."/>
            <person name="Komine S."/>
            <person name="Tomita M."/>
            <person name="Blaxter M."/>
            <person name="Arakawa K."/>
        </authorList>
    </citation>
    <scope>NUCLEOTIDE SEQUENCE [LARGE SCALE GENOMIC DNA]</scope>
    <source>
        <strain evidence="9">Z151</strain>
    </source>
</reference>
<dbReference type="AlphaFoldDB" id="A0A1W0WZA9"/>
<sequence>MANVAMDRNAKLLAVTVVLYLIIVVLGFPQAIGIGLAVARLHGCPLFTEFTGFGPMFGSYHNCSYVTYMPVVVSIVYGVIQLISHAYALYQAIRRPEIIPRMSVAGSLVGALLGLILTLIGAGLTTGGLYYFCLSNRALMIQYFGRPITCVSGEATPLLFRGYDPYPDLTETEVSYWLSVLVWLILVIVTAIRATAARREQTDGGSSRPGETFRGVTLIPDRFKKGTRLVETIPSSGGQERSSMAQFETKTKPMETAA</sequence>
<evidence type="ECO:0000256" key="5">
    <source>
        <dbReference type="ARBA" id="ARBA00093776"/>
    </source>
</evidence>
<feature type="transmembrane region" description="Helical" evidence="7">
    <location>
        <begin position="65"/>
        <end position="90"/>
    </location>
</feature>
<evidence type="ECO:0000256" key="3">
    <source>
        <dbReference type="ARBA" id="ARBA00022989"/>
    </source>
</evidence>
<feature type="transmembrane region" description="Helical" evidence="7">
    <location>
        <begin position="12"/>
        <end position="39"/>
    </location>
</feature>
<evidence type="ECO:0000256" key="4">
    <source>
        <dbReference type="ARBA" id="ARBA00023136"/>
    </source>
</evidence>
<name>A0A1W0WZA9_HYPEX</name>
<keyword evidence="3 7" id="KW-1133">Transmembrane helix</keyword>
<keyword evidence="4 7" id="KW-0472">Membrane</keyword>
<evidence type="ECO:0000313" key="8">
    <source>
        <dbReference type="EMBL" id="OQV20550.1"/>
    </source>
</evidence>
<keyword evidence="9" id="KW-1185">Reference proteome</keyword>
<dbReference type="InterPro" id="IPR059010">
    <property type="entry name" value="TMEM179-179B"/>
</dbReference>
<feature type="compositionally biased region" description="Basic and acidic residues" evidence="6">
    <location>
        <begin position="249"/>
        <end position="258"/>
    </location>
</feature>
<evidence type="ECO:0000256" key="7">
    <source>
        <dbReference type="SAM" id="Phobius"/>
    </source>
</evidence>
<dbReference type="EMBL" id="MTYJ01000029">
    <property type="protein sequence ID" value="OQV20550.1"/>
    <property type="molecule type" value="Genomic_DNA"/>
</dbReference>
<accession>A0A1W0WZA9</accession>
<comment type="subcellular location">
    <subcellularLocation>
        <location evidence="1">Membrane</location>
        <topology evidence="1">Multi-pass membrane protein</topology>
    </subcellularLocation>
</comment>
<evidence type="ECO:0008006" key="10">
    <source>
        <dbReference type="Google" id="ProtNLM"/>
    </source>
</evidence>
<evidence type="ECO:0000256" key="2">
    <source>
        <dbReference type="ARBA" id="ARBA00022692"/>
    </source>
</evidence>
<dbReference type="OrthoDB" id="10515279at2759"/>
<feature type="compositionally biased region" description="Polar residues" evidence="6">
    <location>
        <begin position="233"/>
        <end position="248"/>
    </location>
</feature>
<keyword evidence="2 7" id="KW-0812">Transmembrane</keyword>
<proteinExistence type="inferred from homology"/>
<feature type="region of interest" description="Disordered" evidence="6">
    <location>
        <begin position="230"/>
        <end position="258"/>
    </location>
</feature>
<feature type="transmembrane region" description="Helical" evidence="7">
    <location>
        <begin position="102"/>
        <end position="132"/>
    </location>
</feature>
<gene>
    <name evidence="8" type="ORF">BV898_05372</name>
</gene>
<evidence type="ECO:0000256" key="6">
    <source>
        <dbReference type="SAM" id="MobiDB-lite"/>
    </source>
</evidence>
<comment type="caution">
    <text evidence="8">The sequence shown here is derived from an EMBL/GenBank/DDBJ whole genome shotgun (WGS) entry which is preliminary data.</text>
</comment>
<comment type="similarity">
    <text evidence="5">Belongs to the TMEM179 family.</text>
</comment>
<protein>
    <recommendedName>
        <fullName evidence="10">Transmembrane protein</fullName>
    </recommendedName>
</protein>
<dbReference type="Proteomes" id="UP000192578">
    <property type="component" value="Unassembled WGS sequence"/>
</dbReference>
<dbReference type="Pfam" id="PF26158">
    <property type="entry name" value="Claudin_TMEM179-179B"/>
    <property type="match status" value="1"/>
</dbReference>
<feature type="transmembrane region" description="Helical" evidence="7">
    <location>
        <begin position="174"/>
        <end position="192"/>
    </location>
</feature>
<evidence type="ECO:0000256" key="1">
    <source>
        <dbReference type="ARBA" id="ARBA00004141"/>
    </source>
</evidence>
<evidence type="ECO:0000313" key="9">
    <source>
        <dbReference type="Proteomes" id="UP000192578"/>
    </source>
</evidence>
<organism evidence="8 9">
    <name type="scientific">Hypsibius exemplaris</name>
    <name type="common">Freshwater tardigrade</name>
    <dbReference type="NCBI Taxonomy" id="2072580"/>
    <lineage>
        <taxon>Eukaryota</taxon>
        <taxon>Metazoa</taxon>
        <taxon>Ecdysozoa</taxon>
        <taxon>Tardigrada</taxon>
        <taxon>Eutardigrada</taxon>
        <taxon>Parachela</taxon>
        <taxon>Hypsibioidea</taxon>
        <taxon>Hypsibiidae</taxon>
        <taxon>Hypsibius</taxon>
    </lineage>
</organism>